<proteinExistence type="predicted"/>
<dbReference type="EMBL" id="JBHSDS010000008">
    <property type="protein sequence ID" value="MFC4359424.1"/>
    <property type="molecule type" value="Genomic_DNA"/>
</dbReference>
<dbReference type="InterPro" id="IPR013783">
    <property type="entry name" value="Ig-like_fold"/>
</dbReference>
<gene>
    <name evidence="1" type="ORF">ACFO0N_15890</name>
</gene>
<evidence type="ECO:0000313" key="2">
    <source>
        <dbReference type="Proteomes" id="UP001595921"/>
    </source>
</evidence>
<evidence type="ECO:0000313" key="1">
    <source>
        <dbReference type="EMBL" id="MFC4359424.1"/>
    </source>
</evidence>
<organism evidence="1 2">
    <name type="scientific">Halobium salinum</name>
    <dbReference type="NCBI Taxonomy" id="1364940"/>
    <lineage>
        <taxon>Archaea</taxon>
        <taxon>Methanobacteriati</taxon>
        <taxon>Methanobacteriota</taxon>
        <taxon>Stenosarchaea group</taxon>
        <taxon>Halobacteria</taxon>
        <taxon>Halobacteriales</taxon>
        <taxon>Haloferacaceae</taxon>
        <taxon>Halobium</taxon>
    </lineage>
</organism>
<keyword evidence="2" id="KW-1185">Reference proteome</keyword>
<reference evidence="1 2" key="1">
    <citation type="journal article" date="2019" name="Int. J. Syst. Evol. Microbiol.">
        <title>The Global Catalogue of Microorganisms (GCM) 10K type strain sequencing project: providing services to taxonomists for standard genome sequencing and annotation.</title>
        <authorList>
            <consortium name="The Broad Institute Genomics Platform"/>
            <consortium name="The Broad Institute Genome Sequencing Center for Infectious Disease"/>
            <person name="Wu L."/>
            <person name="Ma J."/>
        </authorList>
    </citation>
    <scope>NUCLEOTIDE SEQUENCE [LARGE SCALE GENOMIC DNA]</scope>
    <source>
        <strain evidence="1 2">CGMCC 1.12553</strain>
    </source>
</reference>
<comment type="caution">
    <text evidence="1">The sequence shown here is derived from an EMBL/GenBank/DDBJ whole genome shotgun (WGS) entry which is preliminary data.</text>
</comment>
<protein>
    <recommendedName>
        <fullName evidence="3">CARDB domain-containing protein</fullName>
    </recommendedName>
</protein>
<dbReference type="Gene3D" id="2.60.40.10">
    <property type="entry name" value="Immunoglobulins"/>
    <property type="match status" value="1"/>
</dbReference>
<accession>A0ABD5PF04</accession>
<dbReference type="Proteomes" id="UP001595921">
    <property type="component" value="Unassembled WGS sequence"/>
</dbReference>
<name>A0ABD5PF04_9EURY</name>
<sequence>MADVTVADFETNQADDESLRVTATVKNDGEADASVTVRARVTAGKGKNEVKAKPEQQVDIAAGGTETLTFEFPDVPYARFERNGSLKFKVL</sequence>
<dbReference type="RefSeq" id="WP_267621774.1">
    <property type="nucleotide sequence ID" value="NZ_JAODIW010000006.1"/>
</dbReference>
<dbReference type="AlphaFoldDB" id="A0ABD5PF04"/>
<evidence type="ECO:0008006" key="3">
    <source>
        <dbReference type="Google" id="ProtNLM"/>
    </source>
</evidence>